<sequence>MQILTISVKLKKRDNFTNYGVADIRVSLTRTFFIQMTAIDNLVANN</sequence>
<reference evidence="1 2" key="1">
    <citation type="journal article" date="2011" name="BMC Genomics">
        <title>Insight into cross-talk between intra-amoebal pathogens.</title>
        <authorList>
            <person name="Gimenez G."/>
            <person name="Bertelli C."/>
            <person name="Moliner C."/>
            <person name="Robert C."/>
            <person name="Raoult D."/>
            <person name="Fournier P.E."/>
            <person name="Greub G."/>
        </authorList>
    </citation>
    <scope>NUCLEOTIDE SEQUENCE [LARGE SCALE GENOMIC DNA]</scope>
    <source>
        <strain evidence="1 2">LLAP12</strain>
    </source>
</reference>
<dbReference type="HOGENOM" id="CLU_3185294_0_0_6"/>
<organism evidence="1 2">
    <name type="scientific">Legionella drancourtii LLAP12</name>
    <dbReference type="NCBI Taxonomy" id="658187"/>
    <lineage>
        <taxon>Bacteria</taxon>
        <taxon>Pseudomonadati</taxon>
        <taxon>Pseudomonadota</taxon>
        <taxon>Gammaproteobacteria</taxon>
        <taxon>Legionellales</taxon>
        <taxon>Legionellaceae</taxon>
        <taxon>Legionella</taxon>
    </lineage>
</organism>
<evidence type="ECO:0000313" key="2">
    <source>
        <dbReference type="Proteomes" id="UP000002770"/>
    </source>
</evidence>
<dbReference type="AlphaFoldDB" id="G9EPL8"/>
<keyword evidence="2" id="KW-1185">Reference proteome</keyword>
<evidence type="ECO:0000313" key="1">
    <source>
        <dbReference type="EMBL" id="EHL30791.1"/>
    </source>
</evidence>
<gene>
    <name evidence="1" type="ORF">LDG_7220</name>
</gene>
<proteinExistence type="predicted"/>
<dbReference type="EMBL" id="JH413824">
    <property type="protein sequence ID" value="EHL30791.1"/>
    <property type="molecule type" value="Genomic_DNA"/>
</dbReference>
<dbReference type="Proteomes" id="UP000002770">
    <property type="component" value="Unassembled WGS sequence"/>
</dbReference>
<accession>G9EPL8</accession>
<name>G9EPL8_9GAMM</name>
<protein>
    <submittedName>
        <fullName evidence="1">Uncharacterized protein</fullName>
    </submittedName>
</protein>
<dbReference type="InParanoid" id="G9EPL8"/>